<evidence type="ECO:0000256" key="1">
    <source>
        <dbReference type="SAM" id="MobiDB-lite"/>
    </source>
</evidence>
<feature type="region of interest" description="Disordered" evidence="1">
    <location>
        <begin position="1"/>
        <end position="38"/>
    </location>
</feature>
<feature type="non-terminal residue" evidence="2">
    <location>
        <position position="1"/>
    </location>
</feature>
<gene>
    <name evidence="2" type="ORF">P7K49_006357</name>
</gene>
<name>A0ABQ9W2Y3_SAGOE</name>
<feature type="compositionally biased region" description="Polar residues" evidence="1">
    <location>
        <begin position="12"/>
        <end position="23"/>
    </location>
</feature>
<dbReference type="EMBL" id="JASSZA010000003">
    <property type="protein sequence ID" value="KAK2115731.1"/>
    <property type="molecule type" value="Genomic_DNA"/>
</dbReference>
<dbReference type="Proteomes" id="UP001266305">
    <property type="component" value="Unassembled WGS sequence"/>
</dbReference>
<keyword evidence="3" id="KW-1185">Reference proteome</keyword>
<comment type="caution">
    <text evidence="2">The sequence shown here is derived from an EMBL/GenBank/DDBJ whole genome shotgun (WGS) entry which is preliminary data.</text>
</comment>
<proteinExistence type="predicted"/>
<organism evidence="2 3">
    <name type="scientific">Saguinus oedipus</name>
    <name type="common">Cotton-top tamarin</name>
    <name type="synonym">Oedipomidas oedipus</name>
    <dbReference type="NCBI Taxonomy" id="9490"/>
    <lineage>
        <taxon>Eukaryota</taxon>
        <taxon>Metazoa</taxon>
        <taxon>Chordata</taxon>
        <taxon>Craniata</taxon>
        <taxon>Vertebrata</taxon>
        <taxon>Euteleostomi</taxon>
        <taxon>Mammalia</taxon>
        <taxon>Eutheria</taxon>
        <taxon>Euarchontoglires</taxon>
        <taxon>Primates</taxon>
        <taxon>Haplorrhini</taxon>
        <taxon>Platyrrhini</taxon>
        <taxon>Cebidae</taxon>
        <taxon>Callitrichinae</taxon>
        <taxon>Saguinus</taxon>
    </lineage>
</organism>
<sequence>GSAVQRKRIESIDSTSRNELSFTKSDKNSRKHRKREATCPPASLRRLFRFERDMCPPLSYLGLLEMC</sequence>
<evidence type="ECO:0000313" key="3">
    <source>
        <dbReference type="Proteomes" id="UP001266305"/>
    </source>
</evidence>
<evidence type="ECO:0000313" key="2">
    <source>
        <dbReference type="EMBL" id="KAK2115731.1"/>
    </source>
</evidence>
<reference evidence="2 3" key="1">
    <citation type="submission" date="2023-05" db="EMBL/GenBank/DDBJ databases">
        <title>B98-5 Cell Line De Novo Hybrid Assembly: An Optical Mapping Approach.</title>
        <authorList>
            <person name="Kananen K."/>
            <person name="Auerbach J.A."/>
            <person name="Kautto E."/>
            <person name="Blachly J.S."/>
        </authorList>
    </citation>
    <scope>NUCLEOTIDE SEQUENCE [LARGE SCALE GENOMIC DNA]</scope>
    <source>
        <strain evidence="2">B95-8</strain>
        <tissue evidence="2">Cell line</tissue>
    </source>
</reference>
<protein>
    <submittedName>
        <fullName evidence="2">Uncharacterized protein</fullName>
    </submittedName>
</protein>
<accession>A0ABQ9W2Y3</accession>